<dbReference type="EMBL" id="CP121308">
    <property type="protein sequence ID" value="WFP92501.1"/>
    <property type="molecule type" value="Genomic_DNA"/>
</dbReference>
<organism evidence="1 2">
    <name type="scientific">Ensifer adhaerens</name>
    <name type="common">Sinorhizobium morelense</name>
    <dbReference type="NCBI Taxonomy" id="106592"/>
    <lineage>
        <taxon>Bacteria</taxon>
        <taxon>Pseudomonadati</taxon>
        <taxon>Pseudomonadota</taxon>
        <taxon>Alphaproteobacteria</taxon>
        <taxon>Hyphomicrobiales</taxon>
        <taxon>Rhizobiaceae</taxon>
        <taxon>Sinorhizobium/Ensifer group</taxon>
        <taxon>Ensifer</taxon>
    </lineage>
</organism>
<keyword evidence="2" id="KW-1185">Reference proteome</keyword>
<dbReference type="InterPro" id="IPR036390">
    <property type="entry name" value="WH_DNA-bd_sf"/>
</dbReference>
<dbReference type="SUPFAM" id="SSF46785">
    <property type="entry name" value="Winged helix' DNA-binding domain"/>
    <property type="match status" value="1"/>
</dbReference>
<evidence type="ECO:0000313" key="1">
    <source>
        <dbReference type="EMBL" id="WFP92501.1"/>
    </source>
</evidence>
<reference evidence="1 2" key="1">
    <citation type="submission" date="2023-03" db="EMBL/GenBank/DDBJ databases">
        <title>Comparative genome and transcriptome analysis combination mining strategies for increasing vitamin B12 production of Ensifer adhaerens strain.</title>
        <authorList>
            <person name="Yongheng L."/>
        </authorList>
    </citation>
    <scope>NUCLEOTIDE SEQUENCE [LARGE SCALE GENOMIC DNA]</scope>
    <source>
        <strain evidence="1 2">Casida A-T305</strain>
    </source>
</reference>
<proteinExistence type="predicted"/>
<gene>
    <name evidence="1" type="ORF">P4B07_09125</name>
</gene>
<dbReference type="RefSeq" id="WP_064816998.1">
    <property type="nucleotide sequence ID" value="NZ_CP015880.1"/>
</dbReference>
<sequence length="207" mass="22862">MDLLPPLKHNTKGHLGELLRYVGERVDRGAAERSETLKIDYRPRYTPLLRALAAGAETVTEITSNSSLTQGAISQTVSLMLKGGLLARRGPDDGRKTGLRLTKKGVALLTTLEPHRQMTFLAIRCLELEIGYPVLAVLQALGAALEREGFASRLKAAPIVRRRRLPVAAEVGTRNWFDAAATAYALFRPDYGRFMERLKEKPSSIQP</sequence>
<name>A0ABY8HL58_ENSAD</name>
<protein>
    <submittedName>
        <fullName evidence="1">MarR family transcriptional regulator</fullName>
    </submittedName>
</protein>
<accession>A0ABY8HL58</accession>
<dbReference type="InterPro" id="IPR036388">
    <property type="entry name" value="WH-like_DNA-bd_sf"/>
</dbReference>
<dbReference type="GeneID" id="29518090"/>
<dbReference type="Proteomes" id="UP001214094">
    <property type="component" value="Chromosome"/>
</dbReference>
<evidence type="ECO:0000313" key="2">
    <source>
        <dbReference type="Proteomes" id="UP001214094"/>
    </source>
</evidence>
<dbReference type="Gene3D" id="1.10.10.10">
    <property type="entry name" value="Winged helix-like DNA-binding domain superfamily/Winged helix DNA-binding domain"/>
    <property type="match status" value="1"/>
</dbReference>